<evidence type="ECO:0000256" key="1">
    <source>
        <dbReference type="ARBA" id="ARBA00004138"/>
    </source>
</evidence>
<dbReference type="Gene3D" id="2.60.40.10">
    <property type="entry name" value="Immunoglobulins"/>
    <property type="match status" value="4"/>
</dbReference>
<dbReference type="EMBL" id="QFQP01000044">
    <property type="protein sequence ID" value="PZR05584.1"/>
    <property type="molecule type" value="Genomic_DNA"/>
</dbReference>
<evidence type="ECO:0000256" key="6">
    <source>
        <dbReference type="SAM" id="SignalP"/>
    </source>
</evidence>
<comment type="subcellular location">
    <subcellularLocation>
        <location evidence="1">Cell projection</location>
        <location evidence="1">Cilium</location>
    </subcellularLocation>
    <subcellularLocation>
        <location evidence="2">Cytoplasm</location>
    </subcellularLocation>
</comment>
<feature type="domain" description="HYDIN/VesB/CFA65-like Ig-like" evidence="7">
    <location>
        <begin position="373"/>
        <end position="472"/>
    </location>
</feature>
<dbReference type="Pfam" id="PF22544">
    <property type="entry name" value="HYDIN_VesB_CFA65-like_Ig"/>
    <property type="match status" value="1"/>
</dbReference>
<gene>
    <name evidence="8" type="ORF">DI536_32240</name>
</gene>
<dbReference type="AlphaFoldDB" id="A0A2W5UQU2"/>
<evidence type="ECO:0000256" key="3">
    <source>
        <dbReference type="ARBA" id="ARBA00022490"/>
    </source>
</evidence>
<feature type="chain" id="PRO_5016000726" description="HYDIN/VesB/CFA65-like Ig-like domain-containing protein" evidence="6">
    <location>
        <begin position="22"/>
        <end position="658"/>
    </location>
</feature>
<evidence type="ECO:0000256" key="5">
    <source>
        <dbReference type="ARBA" id="ARBA00023273"/>
    </source>
</evidence>
<dbReference type="Proteomes" id="UP000249061">
    <property type="component" value="Unassembled WGS sequence"/>
</dbReference>
<dbReference type="NCBIfam" id="NF012200">
    <property type="entry name" value="choice_anch_D"/>
    <property type="match status" value="1"/>
</dbReference>
<reference evidence="8 9" key="1">
    <citation type="submission" date="2017-08" db="EMBL/GenBank/DDBJ databases">
        <title>Infants hospitalized years apart are colonized by the same room-sourced microbial strains.</title>
        <authorList>
            <person name="Brooks B."/>
            <person name="Olm M.R."/>
            <person name="Firek B.A."/>
            <person name="Baker R."/>
            <person name="Thomas B.C."/>
            <person name="Morowitz M.J."/>
            <person name="Banfield J.F."/>
        </authorList>
    </citation>
    <scope>NUCLEOTIDE SEQUENCE [LARGE SCALE GENOMIC DNA]</scope>
    <source>
        <strain evidence="8">S2_003_000_R2_14</strain>
    </source>
</reference>
<keyword evidence="3" id="KW-0963">Cytoplasm</keyword>
<evidence type="ECO:0000256" key="4">
    <source>
        <dbReference type="ARBA" id="ARBA00023069"/>
    </source>
</evidence>
<keyword evidence="6" id="KW-0732">Signal</keyword>
<dbReference type="PROSITE" id="PS51257">
    <property type="entry name" value="PROKAR_LIPOPROTEIN"/>
    <property type="match status" value="1"/>
</dbReference>
<comment type="caution">
    <text evidence="8">The sequence shown here is derived from an EMBL/GenBank/DDBJ whole genome shotgun (WGS) entry which is preliminary data.</text>
</comment>
<organism evidence="8 9">
    <name type="scientific">Archangium gephyra</name>
    <dbReference type="NCBI Taxonomy" id="48"/>
    <lineage>
        <taxon>Bacteria</taxon>
        <taxon>Pseudomonadati</taxon>
        <taxon>Myxococcota</taxon>
        <taxon>Myxococcia</taxon>
        <taxon>Myxococcales</taxon>
        <taxon>Cystobacterineae</taxon>
        <taxon>Archangiaceae</taxon>
        <taxon>Archangium</taxon>
    </lineage>
</organism>
<feature type="signal peptide" evidence="6">
    <location>
        <begin position="1"/>
        <end position="21"/>
    </location>
</feature>
<evidence type="ECO:0000259" key="7">
    <source>
        <dbReference type="Pfam" id="PF22544"/>
    </source>
</evidence>
<accession>A0A2W5UQU2</accession>
<keyword evidence="4" id="KW-0969">Cilium</keyword>
<evidence type="ECO:0000256" key="2">
    <source>
        <dbReference type="ARBA" id="ARBA00004496"/>
    </source>
</evidence>
<evidence type="ECO:0000313" key="9">
    <source>
        <dbReference type="Proteomes" id="UP000249061"/>
    </source>
</evidence>
<evidence type="ECO:0000313" key="8">
    <source>
        <dbReference type="EMBL" id="PZR05584.1"/>
    </source>
</evidence>
<dbReference type="InterPro" id="IPR053879">
    <property type="entry name" value="HYDIN_VesB_CFA65-like_Ig"/>
</dbReference>
<keyword evidence="5" id="KW-0966">Cell projection</keyword>
<protein>
    <recommendedName>
        <fullName evidence="7">HYDIN/VesB/CFA65-like Ig-like domain-containing protein</fullName>
    </recommendedName>
</protein>
<proteinExistence type="predicted"/>
<name>A0A2W5UQU2_9BACT</name>
<sequence>MTMRPSRVLSIAALVFVSACSGNNPNQPQSPVVPEFRGLVATPAQLAFTCVVPGCDSTLSVKVTSTVTRRVAIKRIVLSDENAEYTITSDQPAPFILGAAAEFNVDVRFAPVTAPKSESLKLLVTYTDASAEEGPDRIEPGELQIPLVKRLVGEPVLVANPGKLSFGVVAVGARKEEPVKVKNIGFGNIALQLSAIGDAGIRDLRVDVPSDVALVPDAGLDVPFVFTPNTEKYLSGTVTLRSPTPGVSPVQVQVEGTSFTQGRIALEPEETSLEFGEIVKGTQQTVTVRVANVGGTTLDISSLSVMDPDGRVKASFPDLMTSASLAPLQRIEVKVEIDGRVPGVIDVPLHIESNDPVRPSLDIPIRAVITEPKIATDLGLIDWGTVPQGWVVPKAVELKNVGYGTLTIKAVTFVGGQAAVFTLGNLPALPYTLARDERVAFDVELRAQAVANFTASISIESDDPMNQFHEVQLKANVGSCASSCPITNGTPSCAATGVCSIGSCNMGWYDSNLSAADGCECREIGSDPGGFCSTGVNKGTLADNGSNANHTGIIPTADDEDYIYFYAQDNNQVFSEDFDVNINLTSSDPGITMCVSRYDTGNSVNECYPDSNKTCGIRSLRRDGSYGREDGAMFYIKVYRTASSAPTCTPYTVTMRNG</sequence>
<dbReference type="InterPro" id="IPR013783">
    <property type="entry name" value="Ig-like_fold"/>
</dbReference>